<dbReference type="InterPro" id="IPR000305">
    <property type="entry name" value="GIY-YIG_endonuc"/>
</dbReference>
<dbReference type="SUPFAM" id="SSF82771">
    <property type="entry name" value="GIY-YIG endonuclease"/>
    <property type="match status" value="1"/>
</dbReference>
<name>A0ABW0LI47_9BACI</name>
<dbReference type="Pfam" id="PF01541">
    <property type="entry name" value="GIY-YIG"/>
    <property type="match status" value="1"/>
</dbReference>
<dbReference type="RefSeq" id="WP_144928552.1">
    <property type="nucleotide sequence ID" value="NZ_JBHSMC010000012.1"/>
</dbReference>
<dbReference type="CDD" id="cd10456">
    <property type="entry name" value="GIY-YIG_UPF0213"/>
    <property type="match status" value="1"/>
</dbReference>
<keyword evidence="4" id="KW-1185">Reference proteome</keyword>
<evidence type="ECO:0000313" key="3">
    <source>
        <dbReference type="EMBL" id="MFC5464921.1"/>
    </source>
</evidence>
<organism evidence="3 4">
    <name type="scientific">Lederbergia graminis</name>
    <dbReference type="NCBI Taxonomy" id="735518"/>
    <lineage>
        <taxon>Bacteria</taxon>
        <taxon>Bacillati</taxon>
        <taxon>Bacillota</taxon>
        <taxon>Bacilli</taxon>
        <taxon>Bacillales</taxon>
        <taxon>Bacillaceae</taxon>
        <taxon>Lederbergia</taxon>
    </lineage>
</organism>
<evidence type="ECO:0000259" key="2">
    <source>
        <dbReference type="PROSITE" id="PS50164"/>
    </source>
</evidence>
<dbReference type="PANTHER" id="PTHR34477:SF1">
    <property type="entry name" value="UPF0213 PROTEIN YHBQ"/>
    <property type="match status" value="1"/>
</dbReference>
<dbReference type="PANTHER" id="PTHR34477">
    <property type="entry name" value="UPF0213 PROTEIN YHBQ"/>
    <property type="match status" value="1"/>
</dbReference>
<sequence>MEMSNNHYFYVLECNDGSYYGGYTVDLERRLQEHNSGRGAKYTRMKRPVKIIYAKNFRDKREAMRAEYAFKQLTRLKKEQFLAEAGGHDANTEELRRQKK</sequence>
<protein>
    <submittedName>
        <fullName evidence="3">GIY-YIG nuclease family protein</fullName>
    </submittedName>
</protein>
<proteinExistence type="inferred from homology"/>
<dbReference type="PROSITE" id="PS50164">
    <property type="entry name" value="GIY_YIG"/>
    <property type="match status" value="1"/>
</dbReference>
<comment type="caution">
    <text evidence="3">The sequence shown here is derived from an EMBL/GenBank/DDBJ whole genome shotgun (WGS) entry which is preliminary data.</text>
</comment>
<accession>A0ABW0LI47</accession>
<gene>
    <name evidence="3" type="ORF">ACFPM4_09160</name>
</gene>
<feature type="domain" description="GIY-YIG" evidence="2">
    <location>
        <begin position="5"/>
        <end position="80"/>
    </location>
</feature>
<dbReference type="EMBL" id="JBHSMC010000012">
    <property type="protein sequence ID" value="MFC5464921.1"/>
    <property type="molecule type" value="Genomic_DNA"/>
</dbReference>
<dbReference type="Gene3D" id="3.40.1440.10">
    <property type="entry name" value="GIY-YIG endonuclease"/>
    <property type="match status" value="1"/>
</dbReference>
<evidence type="ECO:0000256" key="1">
    <source>
        <dbReference type="ARBA" id="ARBA00007435"/>
    </source>
</evidence>
<reference evidence="4" key="1">
    <citation type="journal article" date="2019" name="Int. J. Syst. Evol. Microbiol.">
        <title>The Global Catalogue of Microorganisms (GCM) 10K type strain sequencing project: providing services to taxonomists for standard genome sequencing and annotation.</title>
        <authorList>
            <consortium name="The Broad Institute Genomics Platform"/>
            <consortium name="The Broad Institute Genome Sequencing Center for Infectious Disease"/>
            <person name="Wu L."/>
            <person name="Ma J."/>
        </authorList>
    </citation>
    <scope>NUCLEOTIDE SEQUENCE [LARGE SCALE GENOMIC DNA]</scope>
    <source>
        <strain evidence="4">CGMCC 1.12237</strain>
    </source>
</reference>
<dbReference type="Proteomes" id="UP001596147">
    <property type="component" value="Unassembled WGS sequence"/>
</dbReference>
<dbReference type="InterPro" id="IPR035901">
    <property type="entry name" value="GIY-YIG_endonuc_sf"/>
</dbReference>
<evidence type="ECO:0000313" key="4">
    <source>
        <dbReference type="Proteomes" id="UP001596147"/>
    </source>
</evidence>
<comment type="similarity">
    <text evidence="1">Belongs to the UPF0213 family.</text>
</comment>
<dbReference type="SMART" id="SM00465">
    <property type="entry name" value="GIYc"/>
    <property type="match status" value="1"/>
</dbReference>
<dbReference type="InterPro" id="IPR050190">
    <property type="entry name" value="UPF0213_domain"/>
</dbReference>